<keyword evidence="1" id="KW-0808">Transferase</keyword>
<comment type="caution">
    <text evidence="1">The sequence shown here is derived from an EMBL/GenBank/DDBJ whole genome shotgun (WGS) entry which is preliminary data.</text>
</comment>
<gene>
    <name evidence="1" type="primary">plsY</name>
    <name evidence="1" type="ORF">CS063_07310</name>
</gene>
<protein>
    <submittedName>
        <fullName evidence="1">Acyl-phosphate glycerol 3-phosphate acyltransferase</fullName>
    </submittedName>
</protein>
<proteinExistence type="predicted"/>
<keyword evidence="1" id="KW-0012">Acyltransferase</keyword>
<keyword evidence="2" id="KW-1185">Reference proteome</keyword>
<sequence>MYRLISFVIGYLFGGIQSAILYGKLKGINITEQGSGNPGTTNAIRVMGKKAGAIVLIADVFKAVVAICLARMLFQNEPSILVGLYSGIGAIIGHNYPVFFKFKGGKGIATTAGTLIAVDYRLFLISAAIFLICFGITRIVSLSSLLLSAAVPILLILFYCGEQGNVGIEAMLLGFVITALAFYRHKANIRRLIDGTEAKLTSKK</sequence>
<reference evidence="1" key="1">
    <citation type="submission" date="2017-10" db="EMBL/GenBank/DDBJ databases">
        <title>Genome sequence of cellulolytic Lachnospiraceae bacterium XHS1971 isolated from hotspring sediment.</title>
        <authorList>
            <person name="Vasudevan G."/>
            <person name="Joshi A.J."/>
            <person name="Hivarkar S."/>
            <person name="Lanjekar V.B."/>
            <person name="Dhakephalkar P.K."/>
            <person name="Dagar S."/>
        </authorList>
    </citation>
    <scope>NUCLEOTIDE SEQUENCE</scope>
    <source>
        <strain evidence="1">XHS1971</strain>
    </source>
</reference>
<accession>A0AC61DCU9</accession>
<name>A0AC61DCU9_9FIRM</name>
<evidence type="ECO:0000313" key="1">
    <source>
        <dbReference type="EMBL" id="PHV71129.1"/>
    </source>
</evidence>
<dbReference type="EMBL" id="PEDL01000005">
    <property type="protein sequence ID" value="PHV71129.1"/>
    <property type="molecule type" value="Genomic_DNA"/>
</dbReference>
<organism evidence="1 2">
    <name type="scientific">Sporanaerobium hydrogeniformans</name>
    <dbReference type="NCBI Taxonomy" id="3072179"/>
    <lineage>
        <taxon>Bacteria</taxon>
        <taxon>Bacillati</taxon>
        <taxon>Bacillota</taxon>
        <taxon>Clostridia</taxon>
        <taxon>Lachnospirales</taxon>
        <taxon>Lachnospiraceae</taxon>
        <taxon>Sporanaerobium</taxon>
    </lineage>
</organism>
<evidence type="ECO:0000313" key="2">
    <source>
        <dbReference type="Proteomes" id="UP000224460"/>
    </source>
</evidence>
<dbReference type="Proteomes" id="UP000224460">
    <property type="component" value="Unassembled WGS sequence"/>
</dbReference>